<evidence type="ECO:0000259" key="3">
    <source>
        <dbReference type="Pfam" id="PF00294"/>
    </source>
</evidence>
<dbReference type="EMBL" id="BAAAOF010000002">
    <property type="protein sequence ID" value="GAA1922374.1"/>
    <property type="molecule type" value="Genomic_DNA"/>
</dbReference>
<protein>
    <submittedName>
        <fullName evidence="4">Ribokinase</fullName>
    </submittedName>
</protein>
<proteinExistence type="predicted"/>
<evidence type="ECO:0000313" key="4">
    <source>
        <dbReference type="EMBL" id="GAA1922374.1"/>
    </source>
</evidence>
<keyword evidence="5" id="KW-1185">Reference proteome</keyword>
<dbReference type="Pfam" id="PF00294">
    <property type="entry name" value="PfkB"/>
    <property type="match status" value="1"/>
</dbReference>
<sequence length="294" mass="30127">MSPAPRASREPSLQVLGEINVDLVARVERPPQPGEMVVDGQLTRVPGGKGANQAAVAARLGARVLMIGAVGRDATGMEMRRALERDGVSTAAVQDTSEATGTAFIIVDSAGDSTLVVSRGANEAIEAGRLSVDPHAALLAHLDVGAFVVERAAARTDGLVVLDCSTPADISSALLDRADVIVTRTSCLEHLPMGDRGTLVAGIVDGGGAVLRRGENEIARVDARVFDGPNPVGARDAFSAALTIGFLRGWSEDEVLHAACAVAAAAVADRGSRPQLDGLDAYRSGVAAIADGGR</sequence>
<dbReference type="PRINTS" id="PR00990">
    <property type="entry name" value="RIBOKINASE"/>
</dbReference>
<dbReference type="InterPro" id="IPR029056">
    <property type="entry name" value="Ribokinase-like"/>
</dbReference>
<dbReference type="SUPFAM" id="SSF53613">
    <property type="entry name" value="Ribokinase-like"/>
    <property type="match status" value="1"/>
</dbReference>
<dbReference type="PANTHER" id="PTHR10584:SF166">
    <property type="entry name" value="RIBOKINASE"/>
    <property type="match status" value="1"/>
</dbReference>
<evidence type="ECO:0000256" key="2">
    <source>
        <dbReference type="ARBA" id="ARBA00022777"/>
    </source>
</evidence>
<feature type="domain" description="Carbohydrate kinase PfkB" evidence="3">
    <location>
        <begin position="13"/>
        <end position="130"/>
    </location>
</feature>
<dbReference type="Gene3D" id="3.40.1190.20">
    <property type="match status" value="1"/>
</dbReference>
<gene>
    <name evidence="4" type="primary">rbsK_1</name>
    <name evidence="4" type="ORF">GCM10009775_13580</name>
</gene>
<keyword evidence="2" id="KW-0418">Kinase</keyword>
<reference evidence="4 5" key="1">
    <citation type="journal article" date="2019" name="Int. J. Syst. Evol. Microbiol.">
        <title>The Global Catalogue of Microorganisms (GCM) 10K type strain sequencing project: providing services to taxonomists for standard genome sequencing and annotation.</title>
        <authorList>
            <consortium name="The Broad Institute Genomics Platform"/>
            <consortium name="The Broad Institute Genome Sequencing Center for Infectious Disease"/>
            <person name="Wu L."/>
            <person name="Ma J."/>
        </authorList>
    </citation>
    <scope>NUCLEOTIDE SEQUENCE [LARGE SCALE GENOMIC DNA]</scope>
    <source>
        <strain evidence="4 5">JCM 14900</strain>
    </source>
</reference>
<keyword evidence="1" id="KW-0808">Transferase</keyword>
<accession>A0ABN2PJX3</accession>
<evidence type="ECO:0000313" key="5">
    <source>
        <dbReference type="Proteomes" id="UP001501343"/>
    </source>
</evidence>
<dbReference type="InterPro" id="IPR011611">
    <property type="entry name" value="PfkB_dom"/>
</dbReference>
<comment type="caution">
    <text evidence="4">The sequence shown here is derived from an EMBL/GenBank/DDBJ whole genome shotgun (WGS) entry which is preliminary data.</text>
</comment>
<dbReference type="InterPro" id="IPR002139">
    <property type="entry name" value="Ribo/fructo_kinase"/>
</dbReference>
<dbReference type="RefSeq" id="WP_248146621.1">
    <property type="nucleotide sequence ID" value="NZ_BAAAOF010000002.1"/>
</dbReference>
<evidence type="ECO:0000256" key="1">
    <source>
        <dbReference type="ARBA" id="ARBA00022679"/>
    </source>
</evidence>
<dbReference type="PANTHER" id="PTHR10584">
    <property type="entry name" value="SUGAR KINASE"/>
    <property type="match status" value="1"/>
</dbReference>
<organism evidence="4 5">
    <name type="scientific">Microbacterium aoyamense</name>
    <dbReference type="NCBI Taxonomy" id="344166"/>
    <lineage>
        <taxon>Bacteria</taxon>
        <taxon>Bacillati</taxon>
        <taxon>Actinomycetota</taxon>
        <taxon>Actinomycetes</taxon>
        <taxon>Micrococcales</taxon>
        <taxon>Microbacteriaceae</taxon>
        <taxon>Microbacterium</taxon>
    </lineage>
</organism>
<dbReference type="Proteomes" id="UP001501343">
    <property type="component" value="Unassembled WGS sequence"/>
</dbReference>
<name>A0ABN2PJX3_9MICO</name>